<evidence type="ECO:0000313" key="3">
    <source>
        <dbReference type="Proteomes" id="UP000004221"/>
    </source>
</evidence>
<accession>I4EDS9</accession>
<dbReference type="Proteomes" id="UP000004221">
    <property type="component" value="Unassembled WGS sequence"/>
</dbReference>
<evidence type="ECO:0000313" key="2">
    <source>
        <dbReference type="EMBL" id="CCF82841.1"/>
    </source>
</evidence>
<dbReference type="CDD" id="cd02215">
    <property type="entry name" value="cupin_QDO_N_C"/>
    <property type="match status" value="1"/>
</dbReference>
<dbReference type="Pfam" id="PF07883">
    <property type="entry name" value="Cupin_2"/>
    <property type="match status" value="1"/>
</dbReference>
<dbReference type="Gene3D" id="2.60.120.10">
    <property type="entry name" value="Jelly Rolls"/>
    <property type="match status" value="1"/>
</dbReference>
<reference evidence="2 3" key="1">
    <citation type="journal article" date="2012" name="ISME J.">
        <title>Nitrification expanded: discovery, physiology and genomics of a nitrite-oxidizing bacterium from the phylum Chloroflexi.</title>
        <authorList>
            <person name="Sorokin D.Y."/>
            <person name="Lucker S."/>
            <person name="Vejmelkova D."/>
            <person name="Kostrikina N.A."/>
            <person name="Kleerebezem R."/>
            <person name="Rijpstra W.I."/>
            <person name="Damste J.S."/>
            <person name="Le Paslier D."/>
            <person name="Muyzer G."/>
            <person name="Wagner M."/>
            <person name="van Loosdrecht M.C."/>
            <person name="Daims H."/>
        </authorList>
    </citation>
    <scope>NUCLEOTIDE SEQUENCE [LARGE SCALE GENOMIC DNA]</scope>
    <source>
        <strain evidence="3">none</strain>
    </source>
</reference>
<gene>
    <name evidence="2" type="ORF">NITHO_1590032</name>
</gene>
<dbReference type="RefSeq" id="WP_008475306.1">
    <property type="nucleotide sequence ID" value="NZ_CAGS01000067.1"/>
</dbReference>
<protein>
    <submittedName>
        <fullName evidence="2">Cupin 2 conserved barrel domain protein</fullName>
    </submittedName>
</protein>
<feature type="domain" description="Cupin type-2" evidence="1">
    <location>
        <begin position="44"/>
        <end position="109"/>
    </location>
</feature>
<organism evidence="2 3">
    <name type="scientific">Nitrolancea hollandica Lb</name>
    <dbReference type="NCBI Taxonomy" id="1129897"/>
    <lineage>
        <taxon>Bacteria</taxon>
        <taxon>Pseudomonadati</taxon>
        <taxon>Thermomicrobiota</taxon>
        <taxon>Thermomicrobia</taxon>
        <taxon>Sphaerobacterales</taxon>
        <taxon>Sphaerobacterineae</taxon>
        <taxon>Sphaerobacteraceae</taxon>
        <taxon>Nitrolancea</taxon>
    </lineage>
</organism>
<evidence type="ECO:0000259" key="1">
    <source>
        <dbReference type="Pfam" id="PF07883"/>
    </source>
</evidence>
<dbReference type="InterPro" id="IPR014710">
    <property type="entry name" value="RmlC-like_jellyroll"/>
</dbReference>
<proteinExistence type="predicted"/>
<dbReference type="PANTHER" id="PTHR36440">
    <property type="entry name" value="PUTATIVE (AFU_ORTHOLOGUE AFUA_8G07350)-RELATED"/>
    <property type="match status" value="1"/>
</dbReference>
<comment type="caution">
    <text evidence="2">The sequence shown here is derived from an EMBL/GenBank/DDBJ whole genome shotgun (WGS) entry which is preliminary data.</text>
</comment>
<dbReference type="SUPFAM" id="SSF51182">
    <property type="entry name" value="RmlC-like cupins"/>
    <property type="match status" value="1"/>
</dbReference>
<sequence>MSATESAPYALTQEEGNAIWFLGTLMTVKAGAEETRDAFTLIEQILPPGFAPPPHVHHVENEGFYILEGQLTVTCGDRTWQAVPGSFVFLPRGIVHTFHVGSMETARILQLTTPAGFERFAAEVGEPAQSLTLPPPGPPDVAKLVAAAAKYNIEIKLPPEQ</sequence>
<dbReference type="InterPro" id="IPR013096">
    <property type="entry name" value="Cupin_2"/>
</dbReference>
<dbReference type="InterPro" id="IPR053146">
    <property type="entry name" value="QDO-like"/>
</dbReference>
<name>I4EDS9_9BACT</name>
<dbReference type="EMBL" id="CAGS01000067">
    <property type="protein sequence ID" value="CCF82841.1"/>
    <property type="molecule type" value="Genomic_DNA"/>
</dbReference>
<dbReference type="PANTHER" id="PTHR36440:SF1">
    <property type="entry name" value="PUTATIVE (AFU_ORTHOLOGUE AFUA_8G07350)-RELATED"/>
    <property type="match status" value="1"/>
</dbReference>
<dbReference type="AlphaFoldDB" id="I4EDS9"/>
<keyword evidence="3" id="KW-1185">Reference proteome</keyword>
<dbReference type="InterPro" id="IPR011051">
    <property type="entry name" value="RmlC_Cupin_sf"/>
</dbReference>
<dbReference type="OrthoDB" id="9794183at2"/>